<organism evidence="3">
    <name type="scientific">Mariniphaga anaerophila</name>
    <dbReference type="NCBI Taxonomy" id="1484053"/>
    <lineage>
        <taxon>Bacteria</taxon>
        <taxon>Pseudomonadati</taxon>
        <taxon>Bacteroidota</taxon>
        <taxon>Bacteroidia</taxon>
        <taxon>Marinilabiliales</taxon>
        <taxon>Prolixibacteraceae</taxon>
        <taxon>Mariniphaga</taxon>
    </lineage>
</organism>
<dbReference type="SUPFAM" id="SSF52540">
    <property type="entry name" value="P-loop containing nucleoside triphosphate hydrolases"/>
    <property type="match status" value="1"/>
</dbReference>
<dbReference type="PANTHER" id="PTHR33295">
    <property type="entry name" value="ATPASE"/>
    <property type="match status" value="1"/>
</dbReference>
<dbReference type="EMBL" id="DSDK01000377">
    <property type="protein sequence ID" value="HDR51323.1"/>
    <property type="molecule type" value="Genomic_DNA"/>
</dbReference>
<proteinExistence type="predicted"/>
<gene>
    <name evidence="3" type="ORF">ENN90_06845</name>
</gene>
<accession>A0A831PQ48</accession>
<reference evidence="3" key="1">
    <citation type="journal article" date="2020" name="mSystems">
        <title>Genome- and Community-Level Interaction Insights into Carbon Utilization and Element Cycling Functions of Hydrothermarchaeota in Hydrothermal Sediment.</title>
        <authorList>
            <person name="Zhou Z."/>
            <person name="Liu Y."/>
            <person name="Xu W."/>
            <person name="Pan J."/>
            <person name="Luo Z.H."/>
            <person name="Li M."/>
        </authorList>
    </citation>
    <scope>NUCLEOTIDE SEQUENCE [LARGE SCALE GENOMIC DNA]</scope>
    <source>
        <strain evidence="3">SpSt-1217</strain>
    </source>
</reference>
<dbReference type="Pfam" id="PF13173">
    <property type="entry name" value="AAA_14"/>
    <property type="match status" value="1"/>
</dbReference>
<dbReference type="InterPro" id="IPR041682">
    <property type="entry name" value="AAA_14"/>
</dbReference>
<feature type="domain" description="DUF4143" evidence="2">
    <location>
        <begin position="204"/>
        <end position="348"/>
    </location>
</feature>
<feature type="domain" description="AAA" evidence="1">
    <location>
        <begin position="39"/>
        <end position="160"/>
    </location>
</feature>
<keyword evidence="3" id="KW-0547">Nucleotide-binding</keyword>
<dbReference type="AlphaFoldDB" id="A0A831PQ48"/>
<dbReference type="InterPro" id="IPR025420">
    <property type="entry name" value="DUF4143"/>
</dbReference>
<dbReference type="Pfam" id="PF13635">
    <property type="entry name" value="DUF4143"/>
    <property type="match status" value="1"/>
</dbReference>
<dbReference type="GO" id="GO:0005524">
    <property type="term" value="F:ATP binding"/>
    <property type="evidence" value="ECO:0007669"/>
    <property type="project" value="UniProtKB-KW"/>
</dbReference>
<comment type="caution">
    <text evidence="3">The sequence shown here is derived from an EMBL/GenBank/DDBJ whole genome shotgun (WGS) entry which is preliminary data.</text>
</comment>
<keyword evidence="3" id="KW-0067">ATP-binding</keyword>
<protein>
    <submittedName>
        <fullName evidence="3">ATP-binding protein</fullName>
    </submittedName>
</protein>
<name>A0A831PQ48_9BACT</name>
<evidence type="ECO:0000259" key="2">
    <source>
        <dbReference type="Pfam" id="PF13635"/>
    </source>
</evidence>
<evidence type="ECO:0000259" key="1">
    <source>
        <dbReference type="Pfam" id="PF13173"/>
    </source>
</evidence>
<sequence>MIKESDLISTIEMQWERIISSETGMKRDLLSKLPENLQSHALIISGIRRCGKSTMLSQLIQPENGNDFFINFDTPKLYNFEMSDFEILDLVILEKNSKRLFFDEIQVIEGWELYVRQKLDEGYNVTITGSNSSMLSQELGTKLTGRHIAKELFPFSFSEFARFKKTDPDFNAFMDYFPTGGFPEFVKNENPDILTSLFDDILFRDIAVRYGIRDVNSLKKLLLYLIANVGNLFTANKITHALGIKSTATVLDYISFFERSYLINLVPRFSWSYRAQLVNPRKIYAIDNGLIKSVSPGWTKDLGKKLENVVYWALRQTGKDIYYFNDSGSECDFVVAWNNKTEQLIQVCFEMNTENSAREIKGLTDAMNYFKLDSGLIITLNQHDKIKIQNKNISVIPAYSWLTGSSH</sequence>
<evidence type="ECO:0000313" key="3">
    <source>
        <dbReference type="EMBL" id="HDR51323.1"/>
    </source>
</evidence>
<dbReference type="PANTHER" id="PTHR33295:SF8">
    <property type="entry name" value="AAA+ ATPASE DOMAIN-CONTAINING PROTEIN"/>
    <property type="match status" value="1"/>
</dbReference>
<dbReference type="InterPro" id="IPR027417">
    <property type="entry name" value="P-loop_NTPase"/>
</dbReference>
<dbReference type="Proteomes" id="UP000886047">
    <property type="component" value="Unassembled WGS sequence"/>
</dbReference>